<gene>
    <name evidence="2" type="ORF">mPipKuh1_009417</name>
</gene>
<sequence length="173" mass="20118">MQPQKLTFVRGCVLCLCVCDLSMTTKCHYWLSERSLRAWKNPSELLGEIIKRHQEVSQCHRRMKTSIAHLKNWTLWASSITGIHIDIWRALGFFPHCLDFVVLSSCQCPVSNLLGLETKGFCLNLKIFKIQKWQLQVMTRYTISVESQQETLRAYTRVFAFLFLSLRILSMSG</sequence>
<feature type="signal peptide" evidence="1">
    <location>
        <begin position="1"/>
        <end position="27"/>
    </location>
</feature>
<organism evidence="2 3">
    <name type="scientific">Pipistrellus kuhlii</name>
    <name type="common">Kuhl's pipistrelle</name>
    <dbReference type="NCBI Taxonomy" id="59472"/>
    <lineage>
        <taxon>Eukaryota</taxon>
        <taxon>Metazoa</taxon>
        <taxon>Chordata</taxon>
        <taxon>Craniata</taxon>
        <taxon>Vertebrata</taxon>
        <taxon>Euteleostomi</taxon>
        <taxon>Mammalia</taxon>
        <taxon>Eutheria</taxon>
        <taxon>Laurasiatheria</taxon>
        <taxon>Chiroptera</taxon>
        <taxon>Yangochiroptera</taxon>
        <taxon>Vespertilionidae</taxon>
        <taxon>Pipistrellus</taxon>
    </lineage>
</organism>
<name>A0A7J7ZJC2_PIPKU</name>
<comment type="caution">
    <text evidence="2">The sequence shown here is derived from an EMBL/GenBank/DDBJ whole genome shotgun (WGS) entry which is preliminary data.</text>
</comment>
<evidence type="ECO:0000313" key="2">
    <source>
        <dbReference type="EMBL" id="KAF6374178.1"/>
    </source>
</evidence>
<feature type="chain" id="PRO_5029475904" evidence="1">
    <location>
        <begin position="28"/>
        <end position="173"/>
    </location>
</feature>
<evidence type="ECO:0000313" key="3">
    <source>
        <dbReference type="Proteomes" id="UP000558488"/>
    </source>
</evidence>
<keyword evidence="1" id="KW-0732">Signal</keyword>
<proteinExistence type="predicted"/>
<dbReference type="EMBL" id="JACAGB010000003">
    <property type="protein sequence ID" value="KAF6374178.1"/>
    <property type="molecule type" value="Genomic_DNA"/>
</dbReference>
<keyword evidence="3" id="KW-1185">Reference proteome</keyword>
<accession>A0A7J7ZJC2</accession>
<reference evidence="2 3" key="1">
    <citation type="journal article" date="2020" name="Nature">
        <title>Six reference-quality genomes reveal evolution of bat adaptations.</title>
        <authorList>
            <person name="Jebb D."/>
            <person name="Huang Z."/>
            <person name="Pippel M."/>
            <person name="Hughes G.M."/>
            <person name="Lavrichenko K."/>
            <person name="Devanna P."/>
            <person name="Winkler S."/>
            <person name="Jermiin L.S."/>
            <person name="Skirmuntt E.C."/>
            <person name="Katzourakis A."/>
            <person name="Burkitt-Gray L."/>
            <person name="Ray D.A."/>
            <person name="Sullivan K.A.M."/>
            <person name="Roscito J.G."/>
            <person name="Kirilenko B.M."/>
            <person name="Davalos L.M."/>
            <person name="Corthals A.P."/>
            <person name="Power M.L."/>
            <person name="Jones G."/>
            <person name="Ransome R.D."/>
            <person name="Dechmann D.K.N."/>
            <person name="Locatelli A.G."/>
            <person name="Puechmaille S.J."/>
            <person name="Fedrigo O."/>
            <person name="Jarvis E.D."/>
            <person name="Hiller M."/>
            <person name="Vernes S.C."/>
            <person name="Myers E.W."/>
            <person name="Teeling E.C."/>
        </authorList>
    </citation>
    <scope>NUCLEOTIDE SEQUENCE [LARGE SCALE GENOMIC DNA]</scope>
    <source>
        <strain evidence="2">MPipKuh1</strain>
        <tissue evidence="2">Flight muscle</tissue>
    </source>
</reference>
<dbReference type="Proteomes" id="UP000558488">
    <property type="component" value="Unassembled WGS sequence"/>
</dbReference>
<evidence type="ECO:0000256" key="1">
    <source>
        <dbReference type="SAM" id="SignalP"/>
    </source>
</evidence>
<dbReference type="AlphaFoldDB" id="A0A7J7ZJC2"/>
<protein>
    <submittedName>
        <fullName evidence="2">Uncharacterized protein</fullName>
    </submittedName>
</protein>